<evidence type="ECO:0000313" key="2">
    <source>
        <dbReference type="EMBL" id="MBR0663423.1"/>
    </source>
</evidence>
<dbReference type="EMBL" id="JAAGBB010000003">
    <property type="protein sequence ID" value="MBR0663423.1"/>
    <property type="molecule type" value="Genomic_DNA"/>
</dbReference>
<protein>
    <submittedName>
        <fullName evidence="2">Uncharacterized protein</fullName>
    </submittedName>
</protein>
<feature type="region of interest" description="Disordered" evidence="1">
    <location>
        <begin position="1"/>
        <end position="45"/>
    </location>
</feature>
<reference evidence="3" key="1">
    <citation type="journal article" date="2021" name="Syst. Appl. Microbiol.">
        <title>Roseomonas hellenica sp. nov., isolated from roots of wild-growing Alkanna tinctoria.</title>
        <authorList>
            <person name="Rat A."/>
            <person name="Naranjo H.D."/>
            <person name="Lebbe L."/>
            <person name="Cnockaert M."/>
            <person name="Krigas N."/>
            <person name="Grigoriadou K."/>
            <person name="Maloupa E."/>
            <person name="Willems A."/>
        </authorList>
    </citation>
    <scope>NUCLEOTIDE SEQUENCE [LARGE SCALE GENOMIC DNA]</scope>
    <source>
        <strain evidence="3">LMG 31523</strain>
    </source>
</reference>
<organism evidence="2 3">
    <name type="scientific">Plastoroseomonas hellenica</name>
    <dbReference type="NCBI Taxonomy" id="2687306"/>
    <lineage>
        <taxon>Bacteria</taxon>
        <taxon>Pseudomonadati</taxon>
        <taxon>Pseudomonadota</taxon>
        <taxon>Alphaproteobacteria</taxon>
        <taxon>Acetobacterales</taxon>
        <taxon>Acetobacteraceae</taxon>
        <taxon>Plastoroseomonas</taxon>
    </lineage>
</organism>
<sequence length="45" mass="4572">MNPLASGNRDADGLPPAPPSGFRIGFPLRAITPPGKGDKSSPQEG</sequence>
<proteinExistence type="predicted"/>
<name>A0ABS5ESZ4_9PROT</name>
<keyword evidence="3" id="KW-1185">Reference proteome</keyword>
<feature type="compositionally biased region" description="Basic and acidic residues" evidence="1">
    <location>
        <begin position="36"/>
        <end position="45"/>
    </location>
</feature>
<evidence type="ECO:0000313" key="3">
    <source>
        <dbReference type="Proteomes" id="UP001196870"/>
    </source>
</evidence>
<evidence type="ECO:0000256" key="1">
    <source>
        <dbReference type="SAM" id="MobiDB-lite"/>
    </source>
</evidence>
<dbReference type="Proteomes" id="UP001196870">
    <property type="component" value="Unassembled WGS sequence"/>
</dbReference>
<accession>A0ABS5ESZ4</accession>
<gene>
    <name evidence="2" type="ORF">GXW71_03545</name>
</gene>
<comment type="caution">
    <text evidence="2">The sequence shown here is derived from an EMBL/GenBank/DDBJ whole genome shotgun (WGS) entry which is preliminary data.</text>
</comment>
<dbReference type="RefSeq" id="WP_211851010.1">
    <property type="nucleotide sequence ID" value="NZ_JAAGBB010000003.1"/>
</dbReference>